<gene>
    <name evidence="2" type="ORF">EZS28_007404</name>
</gene>
<keyword evidence="1" id="KW-0175">Coiled coil</keyword>
<evidence type="ECO:0000313" key="3">
    <source>
        <dbReference type="Proteomes" id="UP000324800"/>
    </source>
</evidence>
<name>A0A5J4WRP1_9EUKA</name>
<evidence type="ECO:0000313" key="2">
    <source>
        <dbReference type="EMBL" id="KAA6397065.1"/>
    </source>
</evidence>
<evidence type="ECO:0000256" key="1">
    <source>
        <dbReference type="SAM" id="Coils"/>
    </source>
</evidence>
<comment type="caution">
    <text evidence="2">The sequence shown here is derived from an EMBL/GenBank/DDBJ whole genome shotgun (WGS) entry which is preliminary data.</text>
</comment>
<dbReference type="Gene3D" id="3.30.40.220">
    <property type="match status" value="1"/>
</dbReference>
<dbReference type="InterPro" id="IPR043502">
    <property type="entry name" value="DNA/RNA_pol_sf"/>
</dbReference>
<dbReference type="SUPFAM" id="SSF56672">
    <property type="entry name" value="DNA/RNA polymerases"/>
    <property type="match status" value="1"/>
</dbReference>
<accession>A0A5J4WRP1</accession>
<protein>
    <recommendedName>
        <fullName evidence="4">DNA-directed DNA polymerase</fullName>
    </recommendedName>
</protein>
<feature type="coiled-coil region" evidence="1">
    <location>
        <begin position="139"/>
        <end position="166"/>
    </location>
</feature>
<dbReference type="EMBL" id="SNRW01001269">
    <property type="protein sequence ID" value="KAA6397065.1"/>
    <property type="molecule type" value="Genomic_DNA"/>
</dbReference>
<sequence>MTRTKISIADVNRLLQLYDPNENMNVNDQQKRSNLSSILTKIGFYGQRNNVNAVEQAINAVVSRNIYMNQSKAATVIQNRVRKWFNQREQQRLTREEQIQWEQEQLQKQRELDIKELREEFDPELLDEKGIFDPERYRQQQHQLRAQEIEERRRKQDEDRQAKQAQLLDEFHNVEDMNIDILFETDQQEISDYIRTHEKYVYRHLNTDNDVIMLCDIQNEAQFNRIKNIVLNRYNKETSTLSYKSYNLSSINQIKPIKQYYNNIASLADLDKHLDSVYNKEKSNVFKLAVDFGVIIERVDGNIEDQTIKYKYMLPVDASSERRAPLEIRSRDNINMYKQYLRTVIGSMQERTNTDTHEKIVSIFSIMLFMFRYPLAGAVIPSLKQQTKRGEIYYVDCKVNLCFWTAYSFITMPNQKDKRWKDCSRIAEAKRIFQRVNGVEFRDNYQRFDFVGDIDNFIKKEQVNVHMYTYESDPPYYELTQNYLVNGSAKQFNILFINDGINAHIMYISDVEALTGFRYCNICHKQTFRIDDKNLQVQMKNHMKKCQKNGGKIVKKVILEKFAKPFVPHILSNKTYKYLLANNLTHLFKPTRYYITYDIETLEKKVNEKYGDSSQVTATLIPYVIASTVKLASGIHSFYYDIRTENFLDKWLEQLFEEAKQVKKDNKYIDETIPYYYEVPVIGFNSAKFYASILFMNLRSKDWTISKYLGQNTVAKQIVVKHQSSSIQLRFVDFKIYSIQYKLKDAVRDFGNGQYRKGRFPNEFINTNNYIEELNKCEPFSIEAFDNKLRNKKLSVVKYKEYLVEATKRKTRWDYLKHYNILDTRVLIEPIDFLIELMFKYKVGMLANISMSQCTNAIKYSMAYNGFDTNGDFNCESTDKSIEITQNYWRAKVDSYIEQDSKKGRDSSNNVTIDDYDYFKELFKNQRCHMCNARFTWKNRPTLDRIDNSKGYSKDNVIPCCLYCNVCKANRDEKQMKLMIQLRKYALLKQLHMTLTIDEGYQLLRKGITGGISNVMHRYNIAGETKINHFEFDQENKCVYSIDSDYVMTHVVQLDFHSQYPSVMSGEPNALNPYTNHIIYMPAQLIERITDQDRCKALIYDTNRFSNDPLVVDKMLLFVAEIKGHINEKYLNEAINWEPILRNIDITTNKETIGEFMYNHLVNHQLPHDKTDRKLMNLVNTNNEVMSFNNYYLWLLIDTCRLVIDEIVSVITFTKHSNFNSFVKEFMNLRQQAKDAKNEGLEQFCKLILNSAFGGDALNSERYSNTRLLSANKTFIQHLMGGFIHSTELNEDLYAVQVDRENCRCNTCLQVAYFVLDSAKFWYVNFIYNFMNKAYDMSRMHFVQGDTDSLTWAISGNPNRGPDQLFEEVIKDQEFFDRYKDCVFSENGKKQILHIGVEKYGYNCIALSLKNYIINDEIVLKGVILDQNPQISEQTFVDCINKGIIATAINTTLAQRKGTMSRNEEKRNETVNCLEQCIQSMQKTSALCKLSKQLQVLLDGLDRCERKLDAKLDIKNTGVYPYRDRKKTEHYDDYAFYLREAGGLPSIDALESLNIDWHAIWKITYEAGIKYARESKICH</sequence>
<evidence type="ECO:0008006" key="4">
    <source>
        <dbReference type="Google" id="ProtNLM"/>
    </source>
</evidence>
<reference evidence="2 3" key="1">
    <citation type="submission" date="2019-03" db="EMBL/GenBank/DDBJ databases">
        <title>Single cell metagenomics reveals metabolic interactions within the superorganism composed of flagellate Streblomastix strix and complex community of Bacteroidetes bacteria on its surface.</title>
        <authorList>
            <person name="Treitli S.C."/>
            <person name="Kolisko M."/>
            <person name="Husnik F."/>
            <person name="Keeling P."/>
            <person name="Hampl V."/>
        </authorList>
    </citation>
    <scope>NUCLEOTIDE SEQUENCE [LARGE SCALE GENOMIC DNA]</scope>
    <source>
        <strain evidence="2">ST1C</strain>
    </source>
</reference>
<dbReference type="Proteomes" id="UP000324800">
    <property type="component" value="Unassembled WGS sequence"/>
</dbReference>
<proteinExistence type="predicted"/>
<organism evidence="2 3">
    <name type="scientific">Streblomastix strix</name>
    <dbReference type="NCBI Taxonomy" id="222440"/>
    <lineage>
        <taxon>Eukaryota</taxon>
        <taxon>Metamonada</taxon>
        <taxon>Preaxostyla</taxon>
        <taxon>Oxymonadida</taxon>
        <taxon>Streblomastigidae</taxon>
        <taxon>Streblomastix</taxon>
    </lineage>
</organism>